<reference evidence="1" key="1">
    <citation type="journal article" date="2014" name="Genome Announc.">
        <title>Draft Genome Sequences of Marine Flavobacterium Nonlabens Strains NR17, NR24, NR27, NR32, NR33, and Ara13.</title>
        <authorList>
            <person name="Nakanishi M."/>
            <person name="Meirelles P."/>
            <person name="Suzuki R."/>
            <person name="Takatani N."/>
            <person name="Mino S."/>
            <person name="Suda W."/>
            <person name="Oshima K."/>
            <person name="Hattori M."/>
            <person name="Ohkuma M."/>
            <person name="Hosokawa M."/>
            <person name="Miyashita K."/>
            <person name="Thompson F.L."/>
            <person name="Niwa A."/>
            <person name="Sawabe T."/>
            <person name="Sawabe T."/>
        </authorList>
    </citation>
    <scope>NUCLEOTIDE SEQUENCE [LARGE SCALE GENOMIC DNA]</scope>
    <source>
        <strain evidence="1">JCM 19294</strain>
    </source>
</reference>
<keyword evidence="2" id="KW-1185">Reference proteome</keyword>
<sequence length="100" mass="11487">MKKSYDTVVEATQDLKDRGFSIDFDLVEDGVHSKELKKEWKAGELEVVEFHRFEGMTNPGDNMILYAIETKDDQKGILLDAYGADIEISREMIEKLRMNG</sequence>
<comment type="caution">
    <text evidence="1">The sequence shown here is derived from an EMBL/GenBank/DDBJ whole genome shotgun (WGS) entry which is preliminary data.</text>
</comment>
<evidence type="ECO:0000313" key="2">
    <source>
        <dbReference type="Proteomes" id="UP000029221"/>
    </source>
</evidence>
<dbReference type="Proteomes" id="UP000029221">
    <property type="component" value="Unassembled WGS sequence"/>
</dbReference>
<dbReference type="eggNOG" id="ENOG5031TGW">
    <property type="taxonomic scope" value="Bacteria"/>
</dbReference>
<accession>A0A090Q3F2</accession>
<evidence type="ECO:0000313" key="1">
    <source>
        <dbReference type="EMBL" id="GAK96273.1"/>
    </source>
</evidence>
<dbReference type="STRING" id="319236.BST91_08800"/>
<dbReference type="EMBL" id="BBML01000002">
    <property type="protein sequence ID" value="GAK96273.1"/>
    <property type="molecule type" value="Genomic_DNA"/>
</dbReference>
<protein>
    <submittedName>
        <fullName evidence="1">Uncharacterized protein</fullName>
    </submittedName>
</protein>
<name>A0A090Q3F2_9FLAO</name>
<organism evidence="1 2">
    <name type="scientific">Nonlabens tegetincola</name>
    <dbReference type="NCBI Taxonomy" id="323273"/>
    <lineage>
        <taxon>Bacteria</taxon>
        <taxon>Pseudomonadati</taxon>
        <taxon>Bacteroidota</taxon>
        <taxon>Flavobacteriia</taxon>
        <taxon>Flavobacteriales</taxon>
        <taxon>Flavobacteriaceae</taxon>
        <taxon>Nonlabens</taxon>
    </lineage>
</organism>
<dbReference type="RefSeq" id="WP_042277484.1">
    <property type="nucleotide sequence ID" value="NZ_BBML01000002.1"/>
</dbReference>
<proteinExistence type="predicted"/>
<gene>
    <name evidence="1" type="ORF">JCM19294_1786</name>
</gene>
<dbReference type="AlphaFoldDB" id="A0A090Q3F2"/>